<protein>
    <submittedName>
        <fullName evidence="2">Aminoglycoside phosphotransferase</fullName>
    </submittedName>
</protein>
<dbReference type="Proteomes" id="UP000541426">
    <property type="component" value="Unassembled WGS sequence"/>
</dbReference>
<evidence type="ECO:0000313" key="3">
    <source>
        <dbReference type="Proteomes" id="UP000541426"/>
    </source>
</evidence>
<dbReference type="InterPro" id="IPR011009">
    <property type="entry name" value="Kinase-like_dom_sf"/>
</dbReference>
<dbReference type="Pfam" id="PF01636">
    <property type="entry name" value="APH"/>
    <property type="match status" value="1"/>
</dbReference>
<proteinExistence type="predicted"/>
<dbReference type="SUPFAM" id="SSF56112">
    <property type="entry name" value="Protein kinase-like (PK-like)"/>
    <property type="match status" value="1"/>
</dbReference>
<dbReference type="InterPro" id="IPR002575">
    <property type="entry name" value="Aminoglycoside_PTrfase"/>
</dbReference>
<reference evidence="2 3" key="1">
    <citation type="submission" date="2020-08" db="EMBL/GenBank/DDBJ databases">
        <title>Genomic Encyclopedia of Type Strains, Phase IV (KMG-IV): sequencing the most valuable type-strain genomes for metagenomic binning, comparative biology and taxonomic classification.</title>
        <authorList>
            <person name="Goeker M."/>
        </authorList>
    </citation>
    <scope>NUCLEOTIDE SEQUENCE [LARGE SCALE GENOMIC DNA]</scope>
    <source>
        <strain evidence="2 3">DSM 102235</strain>
    </source>
</reference>
<dbReference type="Gene3D" id="3.90.1200.10">
    <property type="match status" value="1"/>
</dbReference>
<evidence type="ECO:0000259" key="1">
    <source>
        <dbReference type="Pfam" id="PF01636"/>
    </source>
</evidence>
<organism evidence="2 3">
    <name type="scientific">Sagittula marina</name>
    <dbReference type="NCBI Taxonomy" id="943940"/>
    <lineage>
        <taxon>Bacteria</taxon>
        <taxon>Pseudomonadati</taxon>
        <taxon>Pseudomonadota</taxon>
        <taxon>Alphaproteobacteria</taxon>
        <taxon>Rhodobacterales</taxon>
        <taxon>Roseobacteraceae</taxon>
        <taxon>Sagittula</taxon>
    </lineage>
</organism>
<evidence type="ECO:0000313" key="2">
    <source>
        <dbReference type="EMBL" id="MBB3986829.1"/>
    </source>
</evidence>
<feature type="domain" description="Aminoglycoside phosphotransferase" evidence="1">
    <location>
        <begin position="43"/>
        <end position="238"/>
    </location>
</feature>
<keyword evidence="2" id="KW-0808">Transferase</keyword>
<name>A0A7W6DQ95_9RHOB</name>
<gene>
    <name evidence="2" type="ORF">GGQ68_003172</name>
</gene>
<comment type="caution">
    <text evidence="2">The sequence shown here is derived from an EMBL/GenBank/DDBJ whole genome shotgun (WGS) entry which is preliminary data.</text>
</comment>
<accession>A0A7W6DQ95</accession>
<dbReference type="EMBL" id="JACIEJ010000007">
    <property type="protein sequence ID" value="MBB3986829.1"/>
    <property type="molecule type" value="Genomic_DNA"/>
</dbReference>
<dbReference type="GO" id="GO:0016740">
    <property type="term" value="F:transferase activity"/>
    <property type="evidence" value="ECO:0007669"/>
    <property type="project" value="UniProtKB-KW"/>
</dbReference>
<keyword evidence="3" id="KW-1185">Reference proteome</keyword>
<dbReference type="AlphaFoldDB" id="A0A7W6DQ95"/>
<sequence>MIDVAAANALLREALSVQGVTSDPRPLDPDRPPAQAQLFSDGRTLYKVYAPDALTRATAQAKAQANVAQSGLAPPILFQQNTILAMPHLGGPDLATLWQKADASVAVEAGTWLRAYHALTLRRFPFRPAGHVKWLARLLDQADSGERHIPDQAAFRQAANRTREYAEAARKQKATRAVTHRDMTLSNLVRDETRVLGIDFENMREDEPLRDLFTLALDIATIGNVSSLASLRAAYADRHTAPPVRLFLQRCFCHWVWANTPTAPSRRQTRRLDFARGLLDSDVLIL</sequence>
<dbReference type="RefSeq" id="WP_183967506.1">
    <property type="nucleotide sequence ID" value="NZ_BAABBZ010000006.1"/>
</dbReference>